<organism evidence="2">
    <name type="scientific">Blautia glucerasea</name>
    <dbReference type="NCBI Taxonomy" id="536633"/>
    <lineage>
        <taxon>Bacteria</taxon>
        <taxon>Bacillati</taxon>
        <taxon>Bacillota</taxon>
        <taxon>Clostridia</taxon>
        <taxon>Lachnospirales</taxon>
        <taxon>Lachnospiraceae</taxon>
        <taxon>Blautia</taxon>
    </lineage>
</organism>
<dbReference type="InterPro" id="IPR021778">
    <property type="entry name" value="Se/S_carrier-like"/>
</dbReference>
<evidence type="ECO:0000313" key="2">
    <source>
        <dbReference type="EMBL" id="VYT28749.1"/>
    </source>
</evidence>
<accession>A0A6N2VE39</accession>
<dbReference type="EMBL" id="CACRST010000025">
    <property type="protein sequence ID" value="VYT28749.1"/>
    <property type="molecule type" value="Genomic_DNA"/>
</dbReference>
<sequence length="79" mass="9038">MMRQKKPCMVLTFSTTTQAMSMEKRCGEEKIPGRLIPVPREITAGCGLAWKMTAEEYKKYEKTLENLNISVEQKALLNL</sequence>
<feature type="domain" description="Putative Se/S carrier protein-like" evidence="1">
    <location>
        <begin position="10"/>
        <end position="73"/>
    </location>
</feature>
<dbReference type="RefSeq" id="WP_330677739.1">
    <property type="nucleotide sequence ID" value="NZ_CACRST010000025.1"/>
</dbReference>
<dbReference type="Pfam" id="PF11823">
    <property type="entry name" value="Se_S_carrier"/>
    <property type="match status" value="1"/>
</dbReference>
<dbReference type="AlphaFoldDB" id="A0A6N2VE39"/>
<reference evidence="2" key="1">
    <citation type="submission" date="2019-11" db="EMBL/GenBank/DDBJ databases">
        <authorList>
            <person name="Feng L."/>
        </authorList>
    </citation>
    <scope>NUCLEOTIDE SEQUENCE</scope>
    <source>
        <strain evidence="2">BgluceraseaLFYP119</strain>
    </source>
</reference>
<protein>
    <recommendedName>
        <fullName evidence="1">Putative Se/S carrier protein-like domain-containing protein</fullName>
    </recommendedName>
</protein>
<evidence type="ECO:0000259" key="1">
    <source>
        <dbReference type="Pfam" id="PF11823"/>
    </source>
</evidence>
<proteinExistence type="predicted"/>
<gene>
    <name evidence="2" type="ORF">BGLFYP119_02656</name>
</gene>
<name>A0A6N2VE39_9FIRM</name>